<organism evidence="8 9">
    <name type="scientific">Kutzneria viridogrisea</name>
    <dbReference type="NCBI Taxonomy" id="47990"/>
    <lineage>
        <taxon>Bacteria</taxon>
        <taxon>Bacillati</taxon>
        <taxon>Actinomycetota</taxon>
        <taxon>Actinomycetes</taxon>
        <taxon>Pseudonocardiales</taxon>
        <taxon>Pseudonocardiaceae</taxon>
        <taxon>Kutzneria</taxon>
    </lineage>
</organism>
<dbReference type="InterPro" id="IPR051269">
    <property type="entry name" value="Fe-S_cluster_ET"/>
</dbReference>
<keyword evidence="9" id="KW-1185">Reference proteome</keyword>
<keyword evidence="3" id="KW-0479">Metal-binding</keyword>
<protein>
    <submittedName>
        <fullName evidence="8">Ferredoxin</fullName>
    </submittedName>
</protein>
<evidence type="ECO:0000256" key="7">
    <source>
        <dbReference type="ARBA" id="ARBA00023291"/>
    </source>
</evidence>
<dbReference type="SUPFAM" id="SSF54862">
    <property type="entry name" value="4Fe-4S ferredoxins"/>
    <property type="match status" value="1"/>
</dbReference>
<comment type="cofactor">
    <cofactor evidence="1">
        <name>[3Fe-4S] cluster</name>
        <dbReference type="ChEBI" id="CHEBI:21137"/>
    </cofactor>
</comment>
<accession>A0ABR6BM06</accession>
<keyword evidence="6" id="KW-0411">Iron-sulfur</keyword>
<evidence type="ECO:0000313" key="8">
    <source>
        <dbReference type="EMBL" id="MBA8927652.1"/>
    </source>
</evidence>
<sequence>MTTDVRWRVGVSHDCIGSGVCAGTAPEHFKLEGGYAEPIAEEVDPDEAVIAAAESCPMEAILVRNAATDEVIAPVD</sequence>
<dbReference type="Pfam" id="PF13370">
    <property type="entry name" value="Fer4_13"/>
    <property type="match status" value="1"/>
</dbReference>
<evidence type="ECO:0000256" key="4">
    <source>
        <dbReference type="ARBA" id="ARBA00022982"/>
    </source>
</evidence>
<keyword evidence="5" id="KW-0408">Iron</keyword>
<keyword evidence="2" id="KW-0813">Transport</keyword>
<evidence type="ECO:0000256" key="6">
    <source>
        <dbReference type="ARBA" id="ARBA00023014"/>
    </source>
</evidence>
<keyword evidence="7" id="KW-0003">3Fe-4S</keyword>
<dbReference type="EMBL" id="JACJID010000003">
    <property type="protein sequence ID" value="MBA8927652.1"/>
    <property type="molecule type" value="Genomic_DNA"/>
</dbReference>
<evidence type="ECO:0000256" key="5">
    <source>
        <dbReference type="ARBA" id="ARBA00023004"/>
    </source>
</evidence>
<evidence type="ECO:0000256" key="2">
    <source>
        <dbReference type="ARBA" id="ARBA00022448"/>
    </source>
</evidence>
<dbReference type="PANTHER" id="PTHR36923">
    <property type="entry name" value="FERREDOXIN"/>
    <property type="match status" value="1"/>
</dbReference>
<dbReference type="Gene3D" id="3.30.70.20">
    <property type="match status" value="1"/>
</dbReference>
<keyword evidence="4" id="KW-0249">Electron transport</keyword>
<dbReference type="RefSeq" id="WP_025355201.1">
    <property type="nucleotide sequence ID" value="NZ_BAAABQ010000056.1"/>
</dbReference>
<comment type="caution">
    <text evidence="8">The sequence shown here is derived from an EMBL/GenBank/DDBJ whole genome shotgun (WGS) entry which is preliminary data.</text>
</comment>
<evidence type="ECO:0000256" key="3">
    <source>
        <dbReference type="ARBA" id="ARBA00022723"/>
    </source>
</evidence>
<dbReference type="Proteomes" id="UP000517916">
    <property type="component" value="Unassembled WGS sequence"/>
</dbReference>
<dbReference type="PANTHER" id="PTHR36923:SF3">
    <property type="entry name" value="FERREDOXIN"/>
    <property type="match status" value="1"/>
</dbReference>
<reference evidence="8 9" key="1">
    <citation type="submission" date="2020-08" db="EMBL/GenBank/DDBJ databases">
        <title>Genomic Encyclopedia of Archaeal and Bacterial Type Strains, Phase II (KMG-II): from individual species to whole genera.</title>
        <authorList>
            <person name="Goeker M."/>
        </authorList>
    </citation>
    <scope>NUCLEOTIDE SEQUENCE [LARGE SCALE GENOMIC DNA]</scope>
    <source>
        <strain evidence="8 9">DSM 43850</strain>
    </source>
</reference>
<proteinExistence type="predicted"/>
<evidence type="ECO:0000313" key="9">
    <source>
        <dbReference type="Proteomes" id="UP000517916"/>
    </source>
</evidence>
<gene>
    <name evidence="8" type="ORF">BC739_004858</name>
</gene>
<evidence type="ECO:0000256" key="1">
    <source>
        <dbReference type="ARBA" id="ARBA00001927"/>
    </source>
</evidence>
<name>A0ABR6BM06_9PSEU</name>